<evidence type="ECO:0000313" key="8">
    <source>
        <dbReference type="EMBL" id="WMV09186.1"/>
    </source>
</evidence>
<keyword evidence="2" id="KW-0548">Nucleotidyltransferase</keyword>
<keyword evidence="3" id="KW-0540">Nuclease</keyword>
<name>A0AAF0T8J3_SOLVR</name>
<keyword evidence="9" id="KW-1185">Reference proteome</keyword>
<keyword evidence="4" id="KW-0255">Endonuclease</keyword>
<gene>
    <name evidence="8" type="ORF">MTR67_002571</name>
</gene>
<dbReference type="GO" id="GO:0016787">
    <property type="term" value="F:hydrolase activity"/>
    <property type="evidence" value="ECO:0007669"/>
    <property type="project" value="UniProtKB-KW"/>
</dbReference>
<feature type="domain" description="Reverse transcriptase RNase H-like" evidence="7">
    <location>
        <begin position="4"/>
        <end position="41"/>
    </location>
</feature>
<evidence type="ECO:0000259" key="7">
    <source>
        <dbReference type="Pfam" id="PF17917"/>
    </source>
</evidence>
<evidence type="ECO:0000256" key="6">
    <source>
        <dbReference type="ARBA" id="ARBA00022918"/>
    </source>
</evidence>
<proteinExistence type="predicted"/>
<dbReference type="GO" id="GO:0003964">
    <property type="term" value="F:RNA-directed DNA polymerase activity"/>
    <property type="evidence" value="ECO:0007669"/>
    <property type="project" value="UniProtKB-KW"/>
</dbReference>
<dbReference type="Pfam" id="PF17917">
    <property type="entry name" value="RT_RNaseH"/>
    <property type="match status" value="1"/>
</dbReference>
<dbReference type="InterPro" id="IPR043502">
    <property type="entry name" value="DNA/RNA_pol_sf"/>
</dbReference>
<dbReference type="EMBL" id="CP133612">
    <property type="protein sequence ID" value="WMV09186.1"/>
    <property type="molecule type" value="Genomic_DNA"/>
</dbReference>
<organism evidence="8 9">
    <name type="scientific">Solanum verrucosum</name>
    <dbReference type="NCBI Taxonomy" id="315347"/>
    <lineage>
        <taxon>Eukaryota</taxon>
        <taxon>Viridiplantae</taxon>
        <taxon>Streptophyta</taxon>
        <taxon>Embryophyta</taxon>
        <taxon>Tracheophyta</taxon>
        <taxon>Spermatophyta</taxon>
        <taxon>Magnoliopsida</taxon>
        <taxon>eudicotyledons</taxon>
        <taxon>Gunneridae</taxon>
        <taxon>Pentapetalae</taxon>
        <taxon>asterids</taxon>
        <taxon>lamiids</taxon>
        <taxon>Solanales</taxon>
        <taxon>Solanaceae</taxon>
        <taxon>Solanoideae</taxon>
        <taxon>Solaneae</taxon>
        <taxon>Solanum</taxon>
    </lineage>
</organism>
<dbReference type="InterPro" id="IPR041373">
    <property type="entry name" value="RT_RNaseH"/>
</dbReference>
<keyword evidence="6" id="KW-0695">RNA-directed DNA polymerase</keyword>
<evidence type="ECO:0000256" key="5">
    <source>
        <dbReference type="ARBA" id="ARBA00022801"/>
    </source>
</evidence>
<reference evidence="8" key="1">
    <citation type="submission" date="2023-08" db="EMBL/GenBank/DDBJ databases">
        <title>A de novo genome assembly of Solanum verrucosum Schlechtendal, a Mexican diploid species geographically isolated from the other diploid A-genome species in potato relatives.</title>
        <authorList>
            <person name="Hosaka K."/>
        </authorList>
    </citation>
    <scope>NUCLEOTIDE SEQUENCE</scope>
    <source>
        <tissue evidence="8">Young leaves</tissue>
    </source>
</reference>
<evidence type="ECO:0000256" key="3">
    <source>
        <dbReference type="ARBA" id="ARBA00022722"/>
    </source>
</evidence>
<keyword evidence="5" id="KW-0378">Hydrolase</keyword>
<dbReference type="Proteomes" id="UP001234989">
    <property type="component" value="Chromosome 1"/>
</dbReference>
<dbReference type="AlphaFoldDB" id="A0AAF0T8J3"/>
<protein>
    <recommendedName>
        <fullName evidence="7">Reverse transcriptase RNase H-like domain-containing protein</fullName>
    </recommendedName>
</protein>
<keyword evidence="1" id="KW-0808">Transferase</keyword>
<evidence type="ECO:0000313" key="9">
    <source>
        <dbReference type="Proteomes" id="UP001234989"/>
    </source>
</evidence>
<evidence type="ECO:0000256" key="1">
    <source>
        <dbReference type="ARBA" id="ARBA00022679"/>
    </source>
</evidence>
<evidence type="ECO:0000256" key="2">
    <source>
        <dbReference type="ARBA" id="ARBA00022695"/>
    </source>
</evidence>
<sequence>MHQRYVIRYASRQIKVHENKYTTNDLEFVAVVFMLRIWRHYRNWVR</sequence>
<evidence type="ECO:0000256" key="4">
    <source>
        <dbReference type="ARBA" id="ARBA00022759"/>
    </source>
</evidence>
<accession>A0AAF0T8J3</accession>
<dbReference type="GO" id="GO:0004519">
    <property type="term" value="F:endonuclease activity"/>
    <property type="evidence" value="ECO:0007669"/>
    <property type="project" value="UniProtKB-KW"/>
</dbReference>
<dbReference type="SUPFAM" id="SSF56672">
    <property type="entry name" value="DNA/RNA polymerases"/>
    <property type="match status" value="1"/>
</dbReference>